<dbReference type="SUPFAM" id="SSF53155">
    <property type="entry name" value="Methylated DNA-protein cysteine methyltransferase domain"/>
    <property type="match status" value="1"/>
</dbReference>
<reference evidence="12" key="1">
    <citation type="submission" date="2020-08" db="EMBL/GenBank/DDBJ databases">
        <authorList>
            <person name="Hu Y."/>
            <person name="Nguyen S.V."/>
            <person name="Li F."/>
            <person name="Fanning S."/>
        </authorList>
    </citation>
    <scope>NUCLEOTIDE SEQUENCE</scope>
    <source>
        <strain evidence="12">SYSU D8009</strain>
    </source>
</reference>
<evidence type="ECO:0000256" key="7">
    <source>
        <dbReference type="ARBA" id="ARBA00023204"/>
    </source>
</evidence>
<dbReference type="PANTHER" id="PTHR10815">
    <property type="entry name" value="METHYLATED-DNA--PROTEIN-CYSTEINE METHYLTRANSFERASE"/>
    <property type="match status" value="1"/>
</dbReference>
<evidence type="ECO:0000256" key="5">
    <source>
        <dbReference type="ARBA" id="ARBA00022679"/>
    </source>
</evidence>
<dbReference type="InterPro" id="IPR036217">
    <property type="entry name" value="MethylDNA_cys_MeTrfase_DNAb"/>
</dbReference>
<comment type="subcellular location">
    <subcellularLocation>
        <location evidence="9">Cytoplasm</location>
    </subcellularLocation>
</comment>
<accession>A0A9X0UBL3</accession>
<proteinExistence type="inferred from homology"/>
<dbReference type="PROSITE" id="PS00374">
    <property type="entry name" value="MGMT"/>
    <property type="match status" value="1"/>
</dbReference>
<feature type="domain" description="Methylguanine DNA methyltransferase ribonuclease-like" evidence="11">
    <location>
        <begin position="5"/>
        <end position="63"/>
    </location>
</feature>
<protein>
    <recommendedName>
        <fullName evidence="9">Methylated-DNA--protein-cysteine methyltransferase</fullName>
        <ecNumber evidence="9">2.1.1.63</ecNumber>
    </recommendedName>
    <alternativeName>
        <fullName evidence="9">6-O-methylguanine-DNA methyltransferase</fullName>
        <shortName evidence="9">MGMT</shortName>
    </alternativeName>
    <alternativeName>
        <fullName evidence="9">O-6-methylguanine-DNA-alkyltransferase</fullName>
    </alternativeName>
</protein>
<dbReference type="Gene3D" id="3.30.160.70">
    <property type="entry name" value="Methylated DNA-protein cysteine methyltransferase domain"/>
    <property type="match status" value="1"/>
</dbReference>
<feature type="active site" description="Nucleophile; methyl group acceptor" evidence="9">
    <location>
        <position position="117"/>
    </location>
</feature>
<evidence type="ECO:0000256" key="3">
    <source>
        <dbReference type="ARBA" id="ARBA00022490"/>
    </source>
</evidence>
<dbReference type="InterPro" id="IPR023546">
    <property type="entry name" value="MGMT"/>
</dbReference>
<evidence type="ECO:0000259" key="10">
    <source>
        <dbReference type="Pfam" id="PF01035"/>
    </source>
</evidence>
<dbReference type="Pfam" id="PF02870">
    <property type="entry name" value="Methyltransf_1N"/>
    <property type="match status" value="1"/>
</dbReference>
<comment type="miscellaneous">
    <text evidence="9">This enzyme catalyzes only one turnover and therefore is not strictly catalytic. According to one definition, an enzyme is a biocatalyst that acts repeatedly and over many reaction cycles.</text>
</comment>
<dbReference type="Proteomes" id="UP000600101">
    <property type="component" value="Unassembled WGS sequence"/>
</dbReference>
<dbReference type="InterPro" id="IPR036631">
    <property type="entry name" value="MGMT_N_sf"/>
</dbReference>
<comment type="catalytic activity">
    <reaction evidence="8 9">
        <text>a 6-O-methyl-2'-deoxyguanosine in DNA + L-cysteinyl-[protein] = S-methyl-L-cysteinyl-[protein] + a 2'-deoxyguanosine in DNA</text>
        <dbReference type="Rhea" id="RHEA:24000"/>
        <dbReference type="Rhea" id="RHEA-COMP:10131"/>
        <dbReference type="Rhea" id="RHEA-COMP:10132"/>
        <dbReference type="Rhea" id="RHEA-COMP:11367"/>
        <dbReference type="Rhea" id="RHEA-COMP:11368"/>
        <dbReference type="ChEBI" id="CHEBI:29950"/>
        <dbReference type="ChEBI" id="CHEBI:82612"/>
        <dbReference type="ChEBI" id="CHEBI:85445"/>
        <dbReference type="ChEBI" id="CHEBI:85448"/>
        <dbReference type="EC" id="2.1.1.63"/>
    </reaction>
</comment>
<keyword evidence="6 9" id="KW-0227">DNA damage</keyword>
<dbReference type="CDD" id="cd06445">
    <property type="entry name" value="ATase"/>
    <property type="match status" value="1"/>
</dbReference>
<comment type="caution">
    <text evidence="12">The sequence shown here is derived from an EMBL/GenBank/DDBJ whole genome shotgun (WGS) entry which is preliminary data.</text>
</comment>
<dbReference type="Gene3D" id="1.10.10.10">
    <property type="entry name" value="Winged helix-like DNA-binding domain superfamily/Winged helix DNA-binding domain"/>
    <property type="match status" value="1"/>
</dbReference>
<dbReference type="GO" id="GO:0006307">
    <property type="term" value="P:DNA alkylation repair"/>
    <property type="evidence" value="ECO:0007669"/>
    <property type="project" value="UniProtKB-UniRule"/>
</dbReference>
<dbReference type="GO" id="GO:0005737">
    <property type="term" value="C:cytoplasm"/>
    <property type="evidence" value="ECO:0007669"/>
    <property type="project" value="UniProtKB-SubCell"/>
</dbReference>
<dbReference type="Pfam" id="PF01035">
    <property type="entry name" value="DNA_binding_1"/>
    <property type="match status" value="1"/>
</dbReference>
<dbReference type="InterPro" id="IPR036388">
    <property type="entry name" value="WH-like_DNA-bd_sf"/>
</dbReference>
<keyword evidence="5 9" id="KW-0808">Transferase</keyword>
<feature type="domain" description="Methylated-DNA-[protein]-cysteine S-methyltransferase DNA binding" evidence="10">
    <location>
        <begin position="67"/>
        <end position="147"/>
    </location>
</feature>
<keyword evidence="3 9" id="KW-0963">Cytoplasm</keyword>
<dbReference type="AlphaFoldDB" id="A0A9X0UBL3"/>
<keyword evidence="13" id="KW-1185">Reference proteome</keyword>
<evidence type="ECO:0000256" key="4">
    <source>
        <dbReference type="ARBA" id="ARBA00022603"/>
    </source>
</evidence>
<sequence length="171" mass="18206">MPHISLHSPLGELTVFEAEGAIVAVDWGRAQPGETTPLLRDAANQLQDYFDGLRSCFDLPLAPEGTAFRRQVWAALCRIPPGETRSYVDIAREVGCRSPRAVGQANGSNPIPILIPCHRVIAADGSIGGYSGGEGLPTKRWLLALEARAVSQDKAGSLPLFGHIPSPSGSR</sequence>
<dbReference type="FunFam" id="1.10.10.10:FF:000214">
    <property type="entry name" value="Methylated-DNA--protein-cysteine methyltransferase"/>
    <property type="match status" value="1"/>
</dbReference>
<dbReference type="GO" id="GO:0003908">
    <property type="term" value="F:methylated-DNA-[protein]-cysteine S-methyltransferase activity"/>
    <property type="evidence" value="ECO:0007669"/>
    <property type="project" value="UniProtKB-UniRule"/>
</dbReference>
<comment type="catalytic activity">
    <reaction evidence="1 9">
        <text>a 4-O-methyl-thymidine in DNA + L-cysteinyl-[protein] = a thymidine in DNA + S-methyl-L-cysteinyl-[protein]</text>
        <dbReference type="Rhea" id="RHEA:53428"/>
        <dbReference type="Rhea" id="RHEA-COMP:10131"/>
        <dbReference type="Rhea" id="RHEA-COMP:10132"/>
        <dbReference type="Rhea" id="RHEA-COMP:13555"/>
        <dbReference type="Rhea" id="RHEA-COMP:13556"/>
        <dbReference type="ChEBI" id="CHEBI:29950"/>
        <dbReference type="ChEBI" id="CHEBI:82612"/>
        <dbReference type="ChEBI" id="CHEBI:137386"/>
        <dbReference type="ChEBI" id="CHEBI:137387"/>
        <dbReference type="EC" id="2.1.1.63"/>
    </reaction>
</comment>
<dbReference type="HAMAP" id="MF_00772">
    <property type="entry name" value="OGT"/>
    <property type="match status" value="1"/>
</dbReference>
<gene>
    <name evidence="12" type="ORF">H7965_02225</name>
</gene>
<evidence type="ECO:0000256" key="8">
    <source>
        <dbReference type="ARBA" id="ARBA00049348"/>
    </source>
</evidence>
<evidence type="ECO:0000313" key="13">
    <source>
        <dbReference type="Proteomes" id="UP000600101"/>
    </source>
</evidence>
<comment type="function">
    <text evidence="9">Involved in the cellular defense against the biological effects of O6-methylguanine (O6-MeG) and O4-methylthymine (O4-MeT) in DNA. Repairs the methylated nucleobase in DNA by stoichiometrically transferring the methyl group to a cysteine residue in the enzyme. This is a suicide reaction: the enzyme is irreversibly inactivated.</text>
</comment>
<evidence type="ECO:0000256" key="1">
    <source>
        <dbReference type="ARBA" id="ARBA00001286"/>
    </source>
</evidence>
<dbReference type="GO" id="GO:0032259">
    <property type="term" value="P:methylation"/>
    <property type="evidence" value="ECO:0007669"/>
    <property type="project" value="UniProtKB-KW"/>
</dbReference>
<dbReference type="InterPro" id="IPR014048">
    <property type="entry name" value="MethylDNA_cys_MeTrfase_DNA-bd"/>
</dbReference>
<organism evidence="12 13">
    <name type="scientific">Siccirubricoccus deserti</name>
    <dbReference type="NCBI Taxonomy" id="2013562"/>
    <lineage>
        <taxon>Bacteria</taxon>
        <taxon>Pseudomonadati</taxon>
        <taxon>Pseudomonadota</taxon>
        <taxon>Alphaproteobacteria</taxon>
        <taxon>Acetobacterales</taxon>
        <taxon>Roseomonadaceae</taxon>
        <taxon>Siccirubricoccus</taxon>
    </lineage>
</organism>
<evidence type="ECO:0000256" key="6">
    <source>
        <dbReference type="ARBA" id="ARBA00022763"/>
    </source>
</evidence>
<keyword evidence="7 9" id="KW-0234">DNA repair</keyword>
<dbReference type="SUPFAM" id="SSF46767">
    <property type="entry name" value="Methylated DNA-protein cysteine methyltransferase, C-terminal domain"/>
    <property type="match status" value="1"/>
</dbReference>
<dbReference type="InterPro" id="IPR008332">
    <property type="entry name" value="MethylG_MeTrfase_N"/>
</dbReference>
<dbReference type="InterPro" id="IPR001497">
    <property type="entry name" value="MethylDNA_cys_MeTrfase_AS"/>
</dbReference>
<dbReference type="EMBL" id="JACOMF010000002">
    <property type="protein sequence ID" value="MBC4014127.1"/>
    <property type="molecule type" value="Genomic_DNA"/>
</dbReference>
<comment type="similarity">
    <text evidence="2 9">Belongs to the MGMT family.</text>
</comment>
<evidence type="ECO:0000256" key="2">
    <source>
        <dbReference type="ARBA" id="ARBA00008711"/>
    </source>
</evidence>
<dbReference type="NCBIfam" id="TIGR00589">
    <property type="entry name" value="ogt"/>
    <property type="match status" value="1"/>
</dbReference>
<evidence type="ECO:0000256" key="9">
    <source>
        <dbReference type="HAMAP-Rule" id="MF_00772"/>
    </source>
</evidence>
<evidence type="ECO:0000313" key="12">
    <source>
        <dbReference type="EMBL" id="MBC4014127.1"/>
    </source>
</evidence>
<evidence type="ECO:0000259" key="11">
    <source>
        <dbReference type="Pfam" id="PF02870"/>
    </source>
</evidence>
<dbReference type="PANTHER" id="PTHR10815:SF13">
    <property type="entry name" value="METHYLATED-DNA--PROTEIN-CYSTEINE METHYLTRANSFERASE"/>
    <property type="match status" value="1"/>
</dbReference>
<name>A0A9X0UBL3_9PROT</name>
<dbReference type="RefSeq" id="WP_186768903.1">
    <property type="nucleotide sequence ID" value="NZ_JACOMF010000002.1"/>
</dbReference>
<dbReference type="EC" id="2.1.1.63" evidence="9"/>
<keyword evidence="4 9" id="KW-0489">Methyltransferase</keyword>